<dbReference type="CDD" id="cd16917">
    <property type="entry name" value="HATPase_UhpB-NarQ-NarX-like"/>
    <property type="match status" value="1"/>
</dbReference>
<feature type="transmembrane region" description="Helical" evidence="4">
    <location>
        <begin position="21"/>
        <end position="41"/>
    </location>
</feature>
<organism evidence="6 7">
    <name type="scientific">Rathayibacter iranicus</name>
    <dbReference type="NCBI Taxonomy" id="59737"/>
    <lineage>
        <taxon>Bacteria</taxon>
        <taxon>Bacillati</taxon>
        <taxon>Actinomycetota</taxon>
        <taxon>Actinomycetes</taxon>
        <taxon>Micrococcales</taxon>
        <taxon>Microbacteriaceae</taxon>
        <taxon>Rathayibacter</taxon>
    </lineage>
</organism>
<dbReference type="InterPro" id="IPR011712">
    <property type="entry name" value="Sig_transdc_His_kin_sub3_dim/P"/>
</dbReference>
<keyword evidence="4" id="KW-0812">Transmembrane</keyword>
<feature type="transmembrane region" description="Helical" evidence="4">
    <location>
        <begin position="107"/>
        <end position="135"/>
    </location>
</feature>
<dbReference type="Gene3D" id="3.30.565.10">
    <property type="entry name" value="Histidine kinase-like ATPase, C-terminal domain"/>
    <property type="match status" value="1"/>
</dbReference>
<keyword evidence="4" id="KW-0472">Membrane</keyword>
<keyword evidence="2" id="KW-0418">Kinase</keyword>
<name>A0AAD1ELX0_9MICO</name>
<reference evidence="6 7" key="1">
    <citation type="submission" date="2018-03" db="EMBL/GenBank/DDBJ databases">
        <title>Bacteriophage NCPPB3778 and a type I-E CRISPR drive the evolution of the US Biological Select Agent, Rathayibacter toxicus.</title>
        <authorList>
            <person name="Davis E.W.II."/>
            <person name="Tabima J.F."/>
            <person name="Weisberg A.J."/>
            <person name="Dantas Lopes L."/>
            <person name="Wiseman M.S."/>
            <person name="Wiseman M.S."/>
            <person name="Pupko T."/>
            <person name="Belcher M.S."/>
            <person name="Sechler A.J."/>
            <person name="Tancos M.A."/>
            <person name="Schroeder B.K."/>
            <person name="Murray T.D."/>
            <person name="Luster D.G."/>
            <person name="Schneider W.L."/>
            <person name="Rogers E."/>
            <person name="Andreote F.D."/>
            <person name="Grunwald N.J."/>
            <person name="Putnam M.L."/>
            <person name="Chang J.H."/>
        </authorList>
    </citation>
    <scope>NUCLEOTIDE SEQUENCE [LARGE SCALE GENOMIC DNA]</scope>
    <source>
        <strain evidence="6 7">NCCPB 2253</strain>
    </source>
</reference>
<dbReference type="PANTHER" id="PTHR24421:SF63">
    <property type="entry name" value="SENSOR HISTIDINE KINASE DESK"/>
    <property type="match status" value="1"/>
</dbReference>
<feature type="transmembrane region" description="Helical" evidence="4">
    <location>
        <begin position="81"/>
        <end position="101"/>
    </location>
</feature>
<dbReference type="RefSeq" id="WP_104264215.1">
    <property type="nucleotide sequence ID" value="NZ_CP028130.1"/>
</dbReference>
<feature type="transmembrane region" description="Helical" evidence="4">
    <location>
        <begin position="147"/>
        <end position="166"/>
    </location>
</feature>
<gene>
    <name evidence="6" type="ORF">C7V51_04000</name>
</gene>
<evidence type="ECO:0000256" key="1">
    <source>
        <dbReference type="ARBA" id="ARBA00022679"/>
    </source>
</evidence>
<proteinExistence type="predicted"/>
<dbReference type="EMBL" id="CP028130">
    <property type="protein sequence ID" value="AZZ55140.1"/>
    <property type="molecule type" value="Genomic_DNA"/>
</dbReference>
<evidence type="ECO:0000256" key="2">
    <source>
        <dbReference type="ARBA" id="ARBA00022777"/>
    </source>
</evidence>
<dbReference type="GO" id="GO:0016020">
    <property type="term" value="C:membrane"/>
    <property type="evidence" value="ECO:0007669"/>
    <property type="project" value="InterPro"/>
</dbReference>
<dbReference type="AlphaFoldDB" id="A0AAD1ELX0"/>
<dbReference type="KEGG" id="ria:C7V51_04000"/>
<accession>A0AAD1ELX0</accession>
<evidence type="ECO:0000313" key="6">
    <source>
        <dbReference type="EMBL" id="AZZ55140.1"/>
    </source>
</evidence>
<keyword evidence="4" id="KW-1133">Transmembrane helix</keyword>
<dbReference type="GO" id="GO:0046983">
    <property type="term" value="F:protein dimerization activity"/>
    <property type="evidence" value="ECO:0007669"/>
    <property type="project" value="InterPro"/>
</dbReference>
<keyword evidence="3" id="KW-0902">Two-component regulatory system</keyword>
<evidence type="ECO:0000256" key="3">
    <source>
        <dbReference type="ARBA" id="ARBA00023012"/>
    </source>
</evidence>
<sequence>MHEPEATPAVWWRRLSTESRVSVVGSVLIAVFLLIVSITIATKPSNDRAPTSVAVQLGLIVLVAVMTVASVRVASGAPRTTCLIVALIVSGPLVLASGWTADWTLSCVWAACVFLACGGVLGLIALSAVLTNLVLEVFSVPDWSVDTLSLLVTMPLLTVFAIYIPIRLAVVSDGLVVTREEVARLRVDEERYRISRDLHDILGRTLVAVSLREQAVLRLLELGSTDDATAQLRASSAIVAEGQATLRSLTHGPTSVDLHVELRSAQELCERVGIAWESHVDGVGDTETQHLAAAIVREAVTNMLKYSRPRRCWVRVSEDDETLELSIANDGCPVDPPTNTRGTGLRHLRARCEARGAVLEAGSPEPGTFRVLARFPVYSDRSGELT</sequence>
<dbReference type="SUPFAM" id="SSF55874">
    <property type="entry name" value="ATPase domain of HSP90 chaperone/DNA topoisomerase II/histidine kinase"/>
    <property type="match status" value="1"/>
</dbReference>
<dbReference type="InterPro" id="IPR036890">
    <property type="entry name" value="HATPase_C_sf"/>
</dbReference>
<keyword evidence="1" id="KW-0808">Transferase</keyword>
<evidence type="ECO:0000256" key="4">
    <source>
        <dbReference type="SAM" id="Phobius"/>
    </source>
</evidence>
<dbReference type="GO" id="GO:0000155">
    <property type="term" value="F:phosphorelay sensor kinase activity"/>
    <property type="evidence" value="ECO:0007669"/>
    <property type="project" value="InterPro"/>
</dbReference>
<dbReference type="InterPro" id="IPR050482">
    <property type="entry name" value="Sensor_HK_TwoCompSys"/>
</dbReference>
<evidence type="ECO:0000259" key="5">
    <source>
        <dbReference type="Pfam" id="PF07730"/>
    </source>
</evidence>
<feature type="domain" description="Signal transduction histidine kinase subgroup 3 dimerisation and phosphoacceptor" evidence="5">
    <location>
        <begin position="190"/>
        <end position="251"/>
    </location>
</feature>
<dbReference type="Gene3D" id="1.20.5.1930">
    <property type="match status" value="1"/>
</dbReference>
<dbReference type="PANTHER" id="PTHR24421">
    <property type="entry name" value="NITRATE/NITRITE SENSOR PROTEIN NARX-RELATED"/>
    <property type="match status" value="1"/>
</dbReference>
<dbReference type="Proteomes" id="UP000283946">
    <property type="component" value="Chromosome"/>
</dbReference>
<evidence type="ECO:0000313" key="7">
    <source>
        <dbReference type="Proteomes" id="UP000283946"/>
    </source>
</evidence>
<dbReference type="Pfam" id="PF07730">
    <property type="entry name" value="HisKA_3"/>
    <property type="match status" value="1"/>
</dbReference>
<feature type="transmembrane region" description="Helical" evidence="4">
    <location>
        <begin position="53"/>
        <end position="74"/>
    </location>
</feature>
<protein>
    <recommendedName>
        <fullName evidence="5">Signal transduction histidine kinase subgroup 3 dimerisation and phosphoacceptor domain-containing protein</fullName>
    </recommendedName>
</protein>